<protein>
    <submittedName>
        <fullName evidence="6">CysJI operon transcriptional activator</fullName>
    </submittedName>
</protein>
<comment type="similarity">
    <text evidence="1">Belongs to the LysR transcriptional regulatory family.</text>
</comment>
<proteinExistence type="inferred from homology"/>
<name>A0A379C2B0_9FIRM</name>
<dbReference type="Pfam" id="PF00126">
    <property type="entry name" value="HTH_1"/>
    <property type="match status" value="1"/>
</dbReference>
<dbReference type="PANTHER" id="PTHR30126:SF40">
    <property type="entry name" value="HTH-TYPE TRANSCRIPTIONAL REGULATOR GLTR"/>
    <property type="match status" value="1"/>
</dbReference>
<dbReference type="CDD" id="cd05466">
    <property type="entry name" value="PBP2_LTTR_substrate"/>
    <property type="match status" value="1"/>
</dbReference>
<evidence type="ECO:0000256" key="2">
    <source>
        <dbReference type="ARBA" id="ARBA00023015"/>
    </source>
</evidence>
<sequence length="291" mass="33649">MTIRDLEIFVEVVRTKNMSQAAKNLSISQPTVSHAISQIEKEYSVKLFDRVSKKLYLTDVSLKLFDYAMELIEKFDQIILFLQSSSKIYDLNLGLSSSFSSDFLKNIVFEYEKLNPRVQIRTSVKGKTEIIKDSRQGFINLGIVEGDIAEDGCQCYNLYEDKFCLIVNKNHRLANKKEIDIKDINGEKFVLGEFDDEDRKALLSILRDHEVIIDLKFMCLSNDMVLNIVKSGQAISFFPKFLSHFEDLVSIPIKNVNLQRSYKAIVKKDRQISQVVEDFIDFTKEKLNEEI</sequence>
<dbReference type="FunFam" id="1.10.10.10:FF:000001">
    <property type="entry name" value="LysR family transcriptional regulator"/>
    <property type="match status" value="1"/>
</dbReference>
<dbReference type="SUPFAM" id="SSF46785">
    <property type="entry name" value="Winged helix' DNA-binding domain"/>
    <property type="match status" value="1"/>
</dbReference>
<dbReference type="Gene3D" id="1.10.10.10">
    <property type="entry name" value="Winged helix-like DNA-binding domain superfamily/Winged helix DNA-binding domain"/>
    <property type="match status" value="1"/>
</dbReference>
<reference evidence="6 7" key="1">
    <citation type="submission" date="2018-06" db="EMBL/GenBank/DDBJ databases">
        <authorList>
            <consortium name="Pathogen Informatics"/>
            <person name="Doyle S."/>
        </authorList>
    </citation>
    <scope>NUCLEOTIDE SEQUENCE [LARGE SCALE GENOMIC DNA]</scope>
    <source>
        <strain evidence="6 7">NCTC13149</strain>
    </source>
</reference>
<dbReference type="RefSeq" id="WP_009345385.1">
    <property type="nucleotide sequence ID" value="NZ_CAMUOS010000005.1"/>
</dbReference>
<accession>A0A379C2B0</accession>
<keyword evidence="2" id="KW-0805">Transcription regulation</keyword>
<evidence type="ECO:0000313" key="6">
    <source>
        <dbReference type="EMBL" id="SUB56249.1"/>
    </source>
</evidence>
<dbReference type="InterPro" id="IPR036390">
    <property type="entry name" value="WH_DNA-bd_sf"/>
</dbReference>
<evidence type="ECO:0000256" key="3">
    <source>
        <dbReference type="ARBA" id="ARBA00023125"/>
    </source>
</evidence>
<dbReference type="Proteomes" id="UP000255517">
    <property type="component" value="Unassembled WGS sequence"/>
</dbReference>
<dbReference type="GO" id="GO:0003700">
    <property type="term" value="F:DNA-binding transcription factor activity"/>
    <property type="evidence" value="ECO:0007669"/>
    <property type="project" value="InterPro"/>
</dbReference>
<evidence type="ECO:0000256" key="4">
    <source>
        <dbReference type="ARBA" id="ARBA00023163"/>
    </source>
</evidence>
<feature type="domain" description="HTH lysR-type" evidence="5">
    <location>
        <begin position="1"/>
        <end position="58"/>
    </location>
</feature>
<dbReference type="InterPro" id="IPR036388">
    <property type="entry name" value="WH-like_DNA-bd_sf"/>
</dbReference>
<dbReference type="PRINTS" id="PR00039">
    <property type="entry name" value="HTHLYSR"/>
</dbReference>
<dbReference type="SUPFAM" id="SSF53850">
    <property type="entry name" value="Periplasmic binding protein-like II"/>
    <property type="match status" value="1"/>
</dbReference>
<dbReference type="Pfam" id="PF03466">
    <property type="entry name" value="LysR_substrate"/>
    <property type="match status" value="1"/>
</dbReference>
<dbReference type="OrthoDB" id="9785745at2"/>
<organism evidence="6 7">
    <name type="scientific">Peptoniphilus lacrimalis</name>
    <dbReference type="NCBI Taxonomy" id="33031"/>
    <lineage>
        <taxon>Bacteria</taxon>
        <taxon>Bacillati</taxon>
        <taxon>Bacillota</taxon>
        <taxon>Tissierellia</taxon>
        <taxon>Tissierellales</taxon>
        <taxon>Peptoniphilaceae</taxon>
        <taxon>Peptoniphilus</taxon>
    </lineage>
</organism>
<evidence type="ECO:0000256" key="1">
    <source>
        <dbReference type="ARBA" id="ARBA00009437"/>
    </source>
</evidence>
<dbReference type="Gene3D" id="3.40.190.290">
    <property type="match status" value="1"/>
</dbReference>
<dbReference type="PANTHER" id="PTHR30126">
    <property type="entry name" value="HTH-TYPE TRANSCRIPTIONAL REGULATOR"/>
    <property type="match status" value="1"/>
</dbReference>
<dbReference type="GO" id="GO:0000976">
    <property type="term" value="F:transcription cis-regulatory region binding"/>
    <property type="evidence" value="ECO:0007669"/>
    <property type="project" value="TreeGrafter"/>
</dbReference>
<keyword evidence="4" id="KW-0804">Transcription</keyword>
<dbReference type="InterPro" id="IPR005119">
    <property type="entry name" value="LysR_subst-bd"/>
</dbReference>
<keyword evidence="3" id="KW-0238">DNA-binding</keyword>
<dbReference type="AlphaFoldDB" id="A0A379C2B0"/>
<dbReference type="STRING" id="1122949.GCA_000378725_00090"/>
<dbReference type="EMBL" id="UGSZ01000001">
    <property type="protein sequence ID" value="SUB56249.1"/>
    <property type="molecule type" value="Genomic_DNA"/>
</dbReference>
<evidence type="ECO:0000313" key="7">
    <source>
        <dbReference type="Proteomes" id="UP000255517"/>
    </source>
</evidence>
<dbReference type="InterPro" id="IPR000847">
    <property type="entry name" value="LysR_HTH_N"/>
</dbReference>
<evidence type="ECO:0000259" key="5">
    <source>
        <dbReference type="PROSITE" id="PS50931"/>
    </source>
</evidence>
<dbReference type="PROSITE" id="PS50931">
    <property type="entry name" value="HTH_LYSR"/>
    <property type="match status" value="1"/>
</dbReference>
<gene>
    <name evidence="6" type="primary">cysL_1</name>
    <name evidence="6" type="ORF">NCTC13149_00019</name>
</gene>